<reference evidence="6" key="2">
    <citation type="submission" date="2025-08" db="UniProtKB">
        <authorList>
            <consortium name="Ensembl"/>
        </authorList>
    </citation>
    <scope>IDENTIFICATION</scope>
</reference>
<dbReference type="PROSITE" id="PS00162">
    <property type="entry name" value="ALPHA_CA_1"/>
    <property type="match status" value="1"/>
</dbReference>
<dbReference type="EC" id="4.2.1.1" evidence="4"/>
<dbReference type="GeneTree" id="ENSGT00940000156978"/>
<proteinExistence type="inferred from homology"/>
<dbReference type="InterPro" id="IPR023561">
    <property type="entry name" value="Carbonic_anhydrase_a-class"/>
</dbReference>
<dbReference type="GO" id="GO:0008270">
    <property type="term" value="F:zinc ion binding"/>
    <property type="evidence" value="ECO:0007669"/>
    <property type="project" value="UniProtKB-UniRule"/>
</dbReference>
<dbReference type="InterPro" id="IPR018338">
    <property type="entry name" value="Carbonic_anhydrase_a-class_CS"/>
</dbReference>
<feature type="domain" description="Alpha-carbonic anhydrase" evidence="5">
    <location>
        <begin position="41"/>
        <end position="343"/>
    </location>
</feature>
<evidence type="ECO:0000259" key="5">
    <source>
        <dbReference type="PROSITE" id="PS51144"/>
    </source>
</evidence>
<dbReference type="Proteomes" id="UP000314982">
    <property type="component" value="Unassembled WGS sequence"/>
</dbReference>
<evidence type="ECO:0000313" key="6">
    <source>
        <dbReference type="Ensembl" id="ENSHHUP00000056528.1"/>
    </source>
</evidence>
<dbReference type="InterPro" id="IPR001148">
    <property type="entry name" value="CA_dom"/>
</dbReference>
<evidence type="ECO:0000313" key="7">
    <source>
        <dbReference type="Proteomes" id="UP000314982"/>
    </source>
</evidence>
<sequence length="360" mass="41242">MVSLSSVLTPFARHLHRHLIKQTKGQRLIPVRRCNLTACSSKYVLSALHPMWQGPLVAPGGNRQSPIDIRVRKSVFDPHLKPLTPDYDPGTCSQIWNNGYSFLVEYDDTTDKSILKGGPLEDNFRLCQFHFHWGESNAWGSEHTVDRRLFPAELHMVHWNSNKYSRFEEAVMEENGLAVIGVFLKIGKRHEGLQKLVDALPAVRHKDSVVEFTRFDPACLLPANIDDYWTYAGSLTTPPLTEAVTWIIMKQHIEVSHDQVSVDVFVCYWRTGREHQWQYQRFTPWCLNSVVSGLRNTLSLSLSQLAVFRSLLFTSAEEEVQKSMVNNFRVQQPLRGRTVRSSFTPFLQQEPPAKGPYTGH</sequence>
<dbReference type="InterPro" id="IPR036398">
    <property type="entry name" value="CA_dom_sf"/>
</dbReference>
<dbReference type="GO" id="GO:0004089">
    <property type="term" value="F:carbonate dehydratase activity"/>
    <property type="evidence" value="ECO:0007669"/>
    <property type="project" value="UniProtKB-UniRule"/>
</dbReference>
<evidence type="ECO:0000256" key="4">
    <source>
        <dbReference type="RuleBase" id="RU367011"/>
    </source>
</evidence>
<dbReference type="AlphaFoldDB" id="A0A4W5P370"/>
<evidence type="ECO:0000256" key="1">
    <source>
        <dbReference type="ARBA" id="ARBA00010718"/>
    </source>
</evidence>
<dbReference type="PANTHER" id="PTHR18952:SF25">
    <property type="entry name" value="CARBONIC ANHYDRASE 5B, MITOCHONDRIAL-RELATED"/>
    <property type="match status" value="1"/>
</dbReference>
<keyword evidence="7" id="KW-1185">Reference proteome</keyword>
<comment type="similarity">
    <text evidence="1 4">Belongs to the alpha-carbonic anhydrase family.</text>
</comment>
<reference evidence="7" key="1">
    <citation type="submission" date="2018-06" db="EMBL/GenBank/DDBJ databases">
        <title>Genome assembly of Danube salmon.</title>
        <authorList>
            <person name="Macqueen D.J."/>
            <person name="Gundappa M.K."/>
        </authorList>
    </citation>
    <scope>NUCLEOTIDE SEQUENCE [LARGE SCALE GENOMIC DNA]</scope>
</reference>
<protein>
    <recommendedName>
        <fullName evidence="4">Carbonic anhydrase</fullName>
        <ecNumber evidence="4">4.2.1.1</ecNumber>
    </recommendedName>
</protein>
<comment type="catalytic activity">
    <reaction evidence="4">
        <text>hydrogencarbonate + H(+) = CO2 + H2O</text>
        <dbReference type="Rhea" id="RHEA:10748"/>
        <dbReference type="ChEBI" id="CHEBI:15377"/>
        <dbReference type="ChEBI" id="CHEBI:15378"/>
        <dbReference type="ChEBI" id="CHEBI:16526"/>
        <dbReference type="ChEBI" id="CHEBI:17544"/>
        <dbReference type="EC" id="4.2.1.1"/>
    </reaction>
</comment>
<dbReference type="GO" id="GO:0005739">
    <property type="term" value="C:mitochondrion"/>
    <property type="evidence" value="ECO:0007669"/>
    <property type="project" value="TreeGrafter"/>
</dbReference>
<name>A0A4W5P370_9TELE</name>
<comment type="function">
    <text evidence="4">Reversible hydration of carbon dioxide.</text>
</comment>
<keyword evidence="4" id="KW-0456">Lyase</keyword>
<accession>A0A4W5P370</accession>
<reference evidence="6" key="3">
    <citation type="submission" date="2025-09" db="UniProtKB">
        <authorList>
            <consortium name="Ensembl"/>
        </authorList>
    </citation>
    <scope>IDENTIFICATION</scope>
</reference>
<dbReference type="Pfam" id="PF00194">
    <property type="entry name" value="Carb_anhydrase"/>
    <property type="match status" value="2"/>
</dbReference>
<organism evidence="6 7">
    <name type="scientific">Hucho hucho</name>
    <name type="common">huchen</name>
    <dbReference type="NCBI Taxonomy" id="62062"/>
    <lineage>
        <taxon>Eukaryota</taxon>
        <taxon>Metazoa</taxon>
        <taxon>Chordata</taxon>
        <taxon>Craniata</taxon>
        <taxon>Vertebrata</taxon>
        <taxon>Euteleostomi</taxon>
        <taxon>Actinopterygii</taxon>
        <taxon>Neopterygii</taxon>
        <taxon>Teleostei</taxon>
        <taxon>Protacanthopterygii</taxon>
        <taxon>Salmoniformes</taxon>
        <taxon>Salmonidae</taxon>
        <taxon>Salmoninae</taxon>
        <taxon>Hucho</taxon>
    </lineage>
</organism>
<dbReference type="PROSITE" id="PS51144">
    <property type="entry name" value="ALPHA_CA_2"/>
    <property type="match status" value="1"/>
</dbReference>
<keyword evidence="2 4" id="KW-0479">Metal-binding</keyword>
<evidence type="ECO:0000256" key="3">
    <source>
        <dbReference type="ARBA" id="ARBA00022833"/>
    </source>
</evidence>
<evidence type="ECO:0000256" key="2">
    <source>
        <dbReference type="ARBA" id="ARBA00022723"/>
    </source>
</evidence>
<dbReference type="SMART" id="SM01057">
    <property type="entry name" value="Carb_anhydrase"/>
    <property type="match status" value="1"/>
</dbReference>
<dbReference type="PANTHER" id="PTHR18952">
    <property type="entry name" value="CARBONIC ANHYDRASE"/>
    <property type="match status" value="1"/>
</dbReference>
<keyword evidence="3 4" id="KW-0862">Zinc</keyword>
<comment type="cofactor">
    <cofactor evidence="4">
        <name>Zn(2+)</name>
        <dbReference type="ChEBI" id="CHEBI:29105"/>
    </cofactor>
</comment>
<dbReference type="Gene3D" id="3.10.200.10">
    <property type="entry name" value="Alpha carbonic anhydrase"/>
    <property type="match status" value="2"/>
</dbReference>
<dbReference type="Ensembl" id="ENSHHUT00000058479.1">
    <property type="protein sequence ID" value="ENSHHUP00000056528.1"/>
    <property type="gene ID" value="ENSHHUG00000033745.1"/>
</dbReference>
<dbReference type="STRING" id="62062.ENSHHUP00000056528"/>
<dbReference type="SUPFAM" id="SSF51069">
    <property type="entry name" value="Carbonic anhydrase"/>
    <property type="match status" value="2"/>
</dbReference>